<dbReference type="Proteomes" id="UP001198163">
    <property type="component" value="Unassembled WGS sequence"/>
</dbReference>
<feature type="region of interest" description="Disordered" evidence="1">
    <location>
        <begin position="873"/>
        <end position="915"/>
    </location>
</feature>
<dbReference type="EMBL" id="JAINWA010000003">
    <property type="protein sequence ID" value="MCD1654715.1"/>
    <property type="molecule type" value="Genomic_DNA"/>
</dbReference>
<evidence type="ECO:0000256" key="1">
    <source>
        <dbReference type="SAM" id="MobiDB-lite"/>
    </source>
</evidence>
<evidence type="ECO:0000313" key="3">
    <source>
        <dbReference type="Proteomes" id="UP001198163"/>
    </source>
</evidence>
<evidence type="ECO:0000313" key="2">
    <source>
        <dbReference type="EMBL" id="MCD1654715.1"/>
    </source>
</evidence>
<comment type="caution">
    <text evidence="2">The sequence shown here is derived from an EMBL/GenBank/DDBJ whole genome shotgun (WGS) entry which is preliminary data.</text>
</comment>
<proteinExistence type="predicted"/>
<protein>
    <submittedName>
        <fullName evidence="2">Uncharacterized protein</fullName>
    </submittedName>
</protein>
<dbReference type="RefSeq" id="WP_230755210.1">
    <property type="nucleotide sequence ID" value="NZ_JAINWA010000003.1"/>
</dbReference>
<gene>
    <name evidence="2" type="ORF">K7J14_08350</name>
</gene>
<feature type="compositionally biased region" description="Polar residues" evidence="1">
    <location>
        <begin position="873"/>
        <end position="895"/>
    </location>
</feature>
<reference evidence="2" key="1">
    <citation type="submission" date="2021-08" db="EMBL/GenBank/DDBJ databases">
        <title>Comparative analyses of Brucepasteria parasyntrophica and Teretinema zuelzerae.</title>
        <authorList>
            <person name="Song Y."/>
            <person name="Brune A."/>
        </authorList>
    </citation>
    <scope>NUCLEOTIDE SEQUENCE</scope>
    <source>
        <strain evidence="2">DSM 1903</strain>
    </source>
</reference>
<organism evidence="2 3">
    <name type="scientific">Teretinema zuelzerae</name>
    <dbReference type="NCBI Taxonomy" id="156"/>
    <lineage>
        <taxon>Bacteria</taxon>
        <taxon>Pseudomonadati</taxon>
        <taxon>Spirochaetota</taxon>
        <taxon>Spirochaetia</taxon>
        <taxon>Spirochaetales</taxon>
        <taxon>Treponemataceae</taxon>
        <taxon>Teretinema</taxon>
    </lineage>
</organism>
<sequence>MTINLVINDVGYDVTNDVIIESMVFTKPLFRALEPSSATFNFSLLQQSNIYDDLLTAIDEIECLVTESGVPVFTGFLTDNWSFGVDAKGRQQISLVAEDCLNKKLKKSWQSLNGKQTVYNNVSAISVVSDICSLAGIVFVTSSYYLGDLDTKKIFKVIRDVDDVQYYSVLKPLLLDFGYTFYIDESGSLRLYKLINTGSDVAPIISDLCVVRLEKNRTRYDQINVNWKSVKTLSNTVVFEDTTGADDTNPCNITVEAGAVYPSSSDGQAVLSQYQLQTGEKILLVVGAAPDVVRSPSSTLSFTDLGLYADLKITAGASPCSITKLRITATTVYAENETNITTSNKGGKKKYKYDAQYLNSTSAAEELADLLYNYFNNLDFSYTVKSKADLLVGSFVTLSEQTFSGISQKCRIVKKITRYKSITSKSYEYSIEAVGAATVTEKEIERIAPPKNNTVGPQGLPATVYSISSASPVLAKSVAGVFTPAAASFSFFSTTGTAAPVPYAGYWKIYETTDGSSWVLKETASANATGKTRTPTDSSVNGIRCELYAAGGVTTLLDTLTVLVVSDGSTGTPGSTGASAISGILQNESHSVPADADGNVTSYTGSGTEIRVYEGATLLAYDGVGTANGSWKVTAAGTGITPGGISDSGAFATVAVHSEMPAGTAIATILYTITGKTSAGVSFSFTKTQTITKAKTGATGEQGIRGANGNECYNSTLENGTDGWVFGANSPVSTFGVNLSLDWNLLGGLTGYIRQSSATAGGYSDLHSRSIPVIGGETYEYQVRSGAHRCKAEVFVYWYDVSGATVGNSPLYANNGEMAGGKYLTAYKLIGGIATAPANAVYARLILRKSGTISGSDSYFFFTQPLFARASPGQTGLSPWTPTAIQGPQGSTGPTGATGPKGNPRSASALKRDTPPSQISTMVNVISTGLRQQESPPTFPDLSTSMKRNSPSIITCLIRTMHSTGTSCSLSLAVSRLWGFSGYQTRHGIVLLKGRSPP</sequence>
<accession>A0AAE3JJY6</accession>
<name>A0AAE3JJY6_9SPIR</name>
<dbReference type="AlphaFoldDB" id="A0AAE3JJY6"/>
<keyword evidence="3" id="KW-1185">Reference proteome</keyword>